<dbReference type="EMBL" id="KI682271">
    <property type="protein sequence ID" value="ETL82335.1"/>
    <property type="molecule type" value="Genomic_DNA"/>
</dbReference>
<dbReference type="VEuPathDB" id="FungiDB:PPTG_24005"/>
<gene>
    <name evidence="1" type="ORF">L917_17493</name>
</gene>
<dbReference type="AlphaFoldDB" id="W2KD71"/>
<sequence>MGLVYHCRVILRTTSLPKYCQDRMHATDFGKNTIFRVLLARNLNPDTDFVEV</sequence>
<dbReference type="Proteomes" id="UP000054423">
    <property type="component" value="Unassembled WGS sequence"/>
</dbReference>
<accession>W2KD71</accession>
<protein>
    <submittedName>
        <fullName evidence="1">Uncharacterized protein</fullName>
    </submittedName>
</protein>
<organism evidence="1">
    <name type="scientific">Phytophthora nicotianae</name>
    <name type="common">Potato buckeye rot agent</name>
    <name type="synonym">Phytophthora parasitica</name>
    <dbReference type="NCBI Taxonomy" id="4792"/>
    <lineage>
        <taxon>Eukaryota</taxon>
        <taxon>Sar</taxon>
        <taxon>Stramenopiles</taxon>
        <taxon>Oomycota</taxon>
        <taxon>Peronosporomycetes</taxon>
        <taxon>Peronosporales</taxon>
        <taxon>Peronosporaceae</taxon>
        <taxon>Phytophthora</taxon>
    </lineage>
</organism>
<evidence type="ECO:0000313" key="1">
    <source>
        <dbReference type="EMBL" id="ETL82335.1"/>
    </source>
</evidence>
<reference evidence="1" key="1">
    <citation type="submission" date="2013-11" db="EMBL/GenBank/DDBJ databases">
        <title>The Genome Sequence of Phytophthora parasitica CHvinca01.</title>
        <authorList>
            <consortium name="The Broad Institute Genomics Platform"/>
            <person name="Russ C."/>
            <person name="Tyler B."/>
            <person name="Panabieres F."/>
            <person name="Shan W."/>
            <person name="Tripathy S."/>
            <person name="Grunwald N."/>
            <person name="Machado M."/>
            <person name="Johnson C.S."/>
            <person name="Arredondo F."/>
            <person name="Hong C."/>
            <person name="Coffey M."/>
            <person name="Young S.K."/>
            <person name="Zeng Q."/>
            <person name="Gargeya S."/>
            <person name="Fitzgerald M."/>
            <person name="Abouelleil A."/>
            <person name="Alvarado L."/>
            <person name="Chapman S.B."/>
            <person name="Gainer-Dewar J."/>
            <person name="Goldberg J."/>
            <person name="Griggs A."/>
            <person name="Gujja S."/>
            <person name="Hansen M."/>
            <person name="Howarth C."/>
            <person name="Imamovic A."/>
            <person name="Ireland A."/>
            <person name="Larimer J."/>
            <person name="McCowan C."/>
            <person name="Murphy C."/>
            <person name="Pearson M."/>
            <person name="Poon T.W."/>
            <person name="Priest M."/>
            <person name="Roberts A."/>
            <person name="Saif S."/>
            <person name="Shea T."/>
            <person name="Sykes S."/>
            <person name="Wortman J."/>
            <person name="Nusbaum C."/>
            <person name="Birren B."/>
        </authorList>
    </citation>
    <scope>NUCLEOTIDE SEQUENCE [LARGE SCALE GENOMIC DNA]</scope>
    <source>
        <strain evidence="1">CHvinca01</strain>
    </source>
</reference>
<proteinExistence type="predicted"/>
<name>W2KD71_PHYNI</name>